<sequence length="52" mass="6129">LYEGIKRYYLEDYDPTECKMEYSGKLWVLAAMLEYLHSTTGEKVVVVSNYTQ</sequence>
<dbReference type="InParanoid" id="A0A1X7SNY4"/>
<dbReference type="InterPro" id="IPR027417">
    <property type="entry name" value="P-loop_NTPase"/>
</dbReference>
<dbReference type="Gene3D" id="1.20.120.850">
    <property type="entry name" value="SWI2/SNF2 ATPases, N-terminal domain"/>
    <property type="match status" value="1"/>
</dbReference>
<dbReference type="eggNOG" id="KOG0390">
    <property type="taxonomic scope" value="Eukaryota"/>
</dbReference>
<accession>A0A1X7SNY4</accession>
<proteinExistence type="predicted"/>
<dbReference type="Gene3D" id="3.40.50.300">
    <property type="entry name" value="P-loop containing nucleotide triphosphate hydrolases"/>
    <property type="match status" value="1"/>
</dbReference>
<dbReference type="EnsemblMetazoa" id="Aqu2.1.03797_001">
    <property type="protein sequence ID" value="Aqu2.1.03797_001"/>
    <property type="gene ID" value="Aqu2.1.03797"/>
</dbReference>
<reference evidence="1" key="1">
    <citation type="submission" date="2017-05" db="UniProtKB">
        <authorList>
            <consortium name="EnsemblMetazoa"/>
        </authorList>
    </citation>
    <scope>IDENTIFICATION</scope>
</reference>
<dbReference type="AlphaFoldDB" id="A0A1X7SNY4"/>
<evidence type="ECO:0000313" key="1">
    <source>
        <dbReference type="EnsemblMetazoa" id="Aqu2.1.03797_001"/>
    </source>
</evidence>
<organism evidence="1">
    <name type="scientific">Amphimedon queenslandica</name>
    <name type="common">Sponge</name>
    <dbReference type="NCBI Taxonomy" id="400682"/>
    <lineage>
        <taxon>Eukaryota</taxon>
        <taxon>Metazoa</taxon>
        <taxon>Porifera</taxon>
        <taxon>Demospongiae</taxon>
        <taxon>Heteroscleromorpha</taxon>
        <taxon>Haplosclerida</taxon>
        <taxon>Niphatidae</taxon>
        <taxon>Amphimedon</taxon>
    </lineage>
</organism>
<name>A0A1X7SNY4_AMPQE</name>
<protein>
    <submittedName>
        <fullName evidence="1">Uncharacterized protein</fullName>
    </submittedName>
</protein>